<dbReference type="GO" id="GO:0004852">
    <property type="term" value="F:uroporphyrinogen-III synthase activity"/>
    <property type="evidence" value="ECO:0007669"/>
    <property type="project" value="UniProtKB-EC"/>
</dbReference>
<evidence type="ECO:0000256" key="8">
    <source>
        <dbReference type="ARBA" id="ARBA00048617"/>
    </source>
</evidence>
<dbReference type="SUPFAM" id="SSF69618">
    <property type="entry name" value="HemD-like"/>
    <property type="match status" value="1"/>
</dbReference>
<comment type="similarity">
    <text evidence="2">Belongs to the uroporphyrinogen-III synthase family.</text>
</comment>
<evidence type="ECO:0000256" key="3">
    <source>
        <dbReference type="ARBA" id="ARBA00013109"/>
    </source>
</evidence>
<protein>
    <recommendedName>
        <fullName evidence="3">uroporphyrinogen-III synthase</fullName>
        <ecNumber evidence="3">4.2.1.75</ecNumber>
    </recommendedName>
    <alternativeName>
        <fullName evidence="7">Hydroxymethylbilane hydrolyase [cyclizing]</fullName>
    </alternativeName>
    <alternativeName>
        <fullName evidence="6">Uroporphyrinogen-III cosynthase</fullName>
    </alternativeName>
</protein>
<evidence type="ECO:0000313" key="10">
    <source>
        <dbReference type="EMBL" id="VAV89443.1"/>
    </source>
</evidence>
<comment type="catalytic activity">
    <reaction evidence="8">
        <text>hydroxymethylbilane = uroporphyrinogen III + H2O</text>
        <dbReference type="Rhea" id="RHEA:18965"/>
        <dbReference type="ChEBI" id="CHEBI:15377"/>
        <dbReference type="ChEBI" id="CHEBI:57308"/>
        <dbReference type="ChEBI" id="CHEBI:57845"/>
        <dbReference type="EC" id="4.2.1.75"/>
    </reaction>
</comment>
<dbReference type="InterPro" id="IPR003754">
    <property type="entry name" value="4pyrrol_synth_uPrphyn_synth"/>
</dbReference>
<evidence type="ECO:0000256" key="1">
    <source>
        <dbReference type="ARBA" id="ARBA00004772"/>
    </source>
</evidence>
<keyword evidence="4 10" id="KW-0456">Lyase</keyword>
<dbReference type="GO" id="GO:0006780">
    <property type="term" value="P:uroporphyrinogen III biosynthetic process"/>
    <property type="evidence" value="ECO:0007669"/>
    <property type="project" value="InterPro"/>
</dbReference>
<dbReference type="Pfam" id="PF02602">
    <property type="entry name" value="HEM4"/>
    <property type="match status" value="1"/>
</dbReference>
<dbReference type="EC" id="4.2.1.75" evidence="3"/>
<evidence type="ECO:0000256" key="7">
    <source>
        <dbReference type="ARBA" id="ARBA00032649"/>
    </source>
</evidence>
<dbReference type="InterPro" id="IPR039793">
    <property type="entry name" value="UROS/Hem4"/>
</dbReference>
<evidence type="ECO:0000256" key="4">
    <source>
        <dbReference type="ARBA" id="ARBA00023239"/>
    </source>
</evidence>
<evidence type="ECO:0000259" key="9">
    <source>
        <dbReference type="Pfam" id="PF02602"/>
    </source>
</evidence>
<dbReference type="PANTHER" id="PTHR38042:SF1">
    <property type="entry name" value="UROPORPHYRINOGEN-III SYNTHASE, CHLOROPLASTIC"/>
    <property type="match status" value="1"/>
</dbReference>
<dbReference type="PANTHER" id="PTHR38042">
    <property type="entry name" value="UROPORPHYRINOGEN-III SYNTHASE, CHLOROPLASTIC"/>
    <property type="match status" value="1"/>
</dbReference>
<dbReference type="CDD" id="cd06578">
    <property type="entry name" value="HemD"/>
    <property type="match status" value="1"/>
</dbReference>
<evidence type="ECO:0000256" key="2">
    <source>
        <dbReference type="ARBA" id="ARBA00008133"/>
    </source>
</evidence>
<name>A0A3B0RYH8_9ZZZZ</name>
<accession>A0A3B0RYH8</accession>
<proteinExistence type="inferred from homology"/>
<dbReference type="AlphaFoldDB" id="A0A3B0RYH8"/>
<keyword evidence="5" id="KW-0627">Porphyrin biosynthesis</keyword>
<feature type="domain" description="Tetrapyrrole biosynthesis uroporphyrinogen III synthase" evidence="9">
    <location>
        <begin position="14"/>
        <end position="229"/>
    </location>
</feature>
<dbReference type="EMBL" id="UOED01000046">
    <property type="protein sequence ID" value="VAV89443.1"/>
    <property type="molecule type" value="Genomic_DNA"/>
</dbReference>
<evidence type="ECO:0000256" key="5">
    <source>
        <dbReference type="ARBA" id="ARBA00023244"/>
    </source>
</evidence>
<sequence length="241" mass="26142">MYFLLTRPEEDSRRLARQLESLGHSALCAPLLTIENIPAPDIDLSPFQAVLFTSANGVRAFAHYTEYRQIPCYAVGPATAAEARAIGFSSVITAGGDVEKLVALVVNDLKPEQGPLLHISGRDVAGDLSGRLEKAGFTVSRKKLYTAIKAKKLSPTAQDLITSGQITHVVFYSPRTAKCFVEIIERAALKDFLSGITALCLSSAVSNVISTLDWHRTITAQRPEQEALFKLIDITLGSVDN</sequence>
<organism evidence="10">
    <name type="scientific">hydrothermal vent metagenome</name>
    <dbReference type="NCBI Taxonomy" id="652676"/>
    <lineage>
        <taxon>unclassified sequences</taxon>
        <taxon>metagenomes</taxon>
        <taxon>ecological metagenomes</taxon>
    </lineage>
</organism>
<dbReference type="InterPro" id="IPR036108">
    <property type="entry name" value="4pyrrol_syn_uPrphyn_synt_sf"/>
</dbReference>
<dbReference type="Gene3D" id="3.40.50.10090">
    <property type="match status" value="2"/>
</dbReference>
<reference evidence="10" key="1">
    <citation type="submission" date="2018-06" db="EMBL/GenBank/DDBJ databases">
        <authorList>
            <person name="Zhirakovskaya E."/>
        </authorList>
    </citation>
    <scope>NUCLEOTIDE SEQUENCE</scope>
</reference>
<gene>
    <name evidence="10" type="ORF">MNBD_ALPHA02-478</name>
</gene>
<comment type="pathway">
    <text evidence="1">Porphyrin-containing compound metabolism; protoporphyrin-IX biosynthesis; coproporphyrinogen-III from 5-aminolevulinate: step 3/4.</text>
</comment>
<evidence type="ECO:0000256" key="6">
    <source>
        <dbReference type="ARBA" id="ARBA00031702"/>
    </source>
</evidence>